<gene>
    <name evidence="1" type="ORF">V6256_05115</name>
</gene>
<proteinExistence type="predicted"/>
<keyword evidence="1" id="KW-0378">Hydrolase</keyword>
<protein>
    <submittedName>
        <fullName evidence="1">Nickel-type superoxide dismutase maturation protease</fullName>
    </submittedName>
</protein>
<comment type="caution">
    <text evidence="1">The sequence shown here is derived from an EMBL/GenBank/DDBJ whole genome shotgun (WGS) entry which is preliminary data.</text>
</comment>
<sequence length="87" mass="9901">MSPIIPANSFLLFHHWIRPNSLKVGLLVKVNHPIYGLIIKQVCQIDKNNSYWLKGLNDSSVTTEQMGPIRINRIKGIVCYKILAKSN</sequence>
<reference evidence="1 2" key="1">
    <citation type="submission" date="2024-02" db="EMBL/GenBank/DDBJ databases">
        <title>Bacteria isolated from the canopy kelp, Nereocystis luetkeana.</title>
        <authorList>
            <person name="Pfister C.A."/>
            <person name="Younker I.T."/>
            <person name="Light S.H."/>
        </authorList>
    </citation>
    <scope>NUCLEOTIDE SEQUENCE [LARGE SCALE GENOMIC DNA]</scope>
    <source>
        <strain evidence="1 2">TI.1.05</strain>
    </source>
</reference>
<organism evidence="1 2">
    <name type="scientific">Psychromonas aquatilis</name>
    <dbReference type="NCBI Taxonomy" id="2005072"/>
    <lineage>
        <taxon>Bacteria</taxon>
        <taxon>Pseudomonadati</taxon>
        <taxon>Pseudomonadota</taxon>
        <taxon>Gammaproteobacteria</taxon>
        <taxon>Alteromonadales</taxon>
        <taxon>Psychromonadaceae</taxon>
        <taxon>Psychromonas</taxon>
    </lineage>
</organism>
<dbReference type="GO" id="GO:0008233">
    <property type="term" value="F:peptidase activity"/>
    <property type="evidence" value="ECO:0007669"/>
    <property type="project" value="UniProtKB-KW"/>
</dbReference>
<dbReference type="RefSeq" id="WP_341596996.1">
    <property type="nucleotide sequence ID" value="NZ_JBAKAZ010000012.1"/>
</dbReference>
<evidence type="ECO:0000313" key="1">
    <source>
        <dbReference type="EMBL" id="MEL0628983.1"/>
    </source>
</evidence>
<accession>A0ABU9GNU2</accession>
<dbReference type="EMBL" id="JBAKAZ010000012">
    <property type="protein sequence ID" value="MEL0628983.1"/>
    <property type="molecule type" value="Genomic_DNA"/>
</dbReference>
<evidence type="ECO:0000313" key="2">
    <source>
        <dbReference type="Proteomes" id="UP001369082"/>
    </source>
</evidence>
<dbReference type="CDD" id="cd06462">
    <property type="entry name" value="Peptidase_S24_S26"/>
    <property type="match status" value="1"/>
</dbReference>
<keyword evidence="1" id="KW-0645">Protease</keyword>
<keyword evidence="2" id="KW-1185">Reference proteome</keyword>
<dbReference type="Proteomes" id="UP001369082">
    <property type="component" value="Unassembled WGS sequence"/>
</dbReference>
<name>A0ABU9GNU2_9GAMM</name>
<dbReference type="GO" id="GO:0006508">
    <property type="term" value="P:proteolysis"/>
    <property type="evidence" value="ECO:0007669"/>
    <property type="project" value="UniProtKB-KW"/>
</dbReference>